<reference evidence="2" key="2">
    <citation type="submission" date="2021-04" db="EMBL/GenBank/DDBJ databases">
        <authorList>
            <person name="Gilroy R."/>
        </authorList>
    </citation>
    <scope>NUCLEOTIDE SEQUENCE</scope>
    <source>
        <strain evidence="2">CHK195-6426</strain>
    </source>
</reference>
<dbReference type="NCBIfam" id="NF006702">
    <property type="entry name" value="PRK09248.1"/>
    <property type="match status" value="1"/>
</dbReference>
<dbReference type="RefSeq" id="WP_318704478.1">
    <property type="nucleotide sequence ID" value="NZ_CALWMU010000019.1"/>
</dbReference>
<evidence type="ECO:0000259" key="1">
    <source>
        <dbReference type="SMART" id="SM00481"/>
    </source>
</evidence>
<dbReference type="InterPro" id="IPR050243">
    <property type="entry name" value="PHP_phosphatase"/>
</dbReference>
<dbReference type="EMBL" id="DXGH01000007">
    <property type="protein sequence ID" value="HIW80186.1"/>
    <property type="molecule type" value="Genomic_DNA"/>
</dbReference>
<comment type="caution">
    <text evidence="2">The sequence shown here is derived from an EMBL/GenBank/DDBJ whole genome shotgun (WGS) entry which is preliminary data.</text>
</comment>
<dbReference type="PANTHER" id="PTHR36928">
    <property type="entry name" value="PHOSPHATASE YCDX-RELATED"/>
    <property type="match status" value="1"/>
</dbReference>
<dbReference type="AlphaFoldDB" id="A0A9D1R4Z6"/>
<name>A0A9D1R4Z6_9FIRM</name>
<organism evidence="2 3">
    <name type="scientific">Candidatus Acetatifactor stercoripullorum</name>
    <dbReference type="NCBI Taxonomy" id="2838414"/>
    <lineage>
        <taxon>Bacteria</taxon>
        <taxon>Bacillati</taxon>
        <taxon>Bacillota</taxon>
        <taxon>Clostridia</taxon>
        <taxon>Lachnospirales</taxon>
        <taxon>Lachnospiraceae</taxon>
        <taxon>Acetatifactor</taxon>
    </lineage>
</organism>
<dbReference type="SUPFAM" id="SSF89550">
    <property type="entry name" value="PHP domain-like"/>
    <property type="match status" value="1"/>
</dbReference>
<evidence type="ECO:0000313" key="3">
    <source>
        <dbReference type="Proteomes" id="UP000824265"/>
    </source>
</evidence>
<dbReference type="GO" id="GO:0005829">
    <property type="term" value="C:cytosol"/>
    <property type="evidence" value="ECO:0007669"/>
    <property type="project" value="TreeGrafter"/>
</dbReference>
<sequence length="239" mass="26489">MKMVMDLHTHTMASGHGYSTLRENIEAAKEAGLLFLGLSEHGPAMPGGPHVFFFSNYKVIPRQYGDLRLLCGIEANIMDYEGHLDIDDALQEKMDYIIASLHLPCVKPGSVEENTKACIMALKNPFVKILGHPDDSRYPLDYEMLAQAAAKEKKALEVNNSSLHPLSARKGGRENITELLKACKKHGVSILLGSDSHICCDVGRFDAALALIDQVDFPPELILNRNPENIARVIREDRI</sequence>
<gene>
    <name evidence="2" type="ORF">H9742_01445</name>
</gene>
<accession>A0A9D1R4Z6</accession>
<dbReference type="GO" id="GO:0008270">
    <property type="term" value="F:zinc ion binding"/>
    <property type="evidence" value="ECO:0007669"/>
    <property type="project" value="TreeGrafter"/>
</dbReference>
<protein>
    <submittedName>
        <fullName evidence="2">Phosphatase</fullName>
    </submittedName>
</protein>
<proteinExistence type="predicted"/>
<reference evidence="2" key="1">
    <citation type="journal article" date="2021" name="PeerJ">
        <title>Extensive microbial diversity within the chicken gut microbiome revealed by metagenomics and culture.</title>
        <authorList>
            <person name="Gilroy R."/>
            <person name="Ravi A."/>
            <person name="Getino M."/>
            <person name="Pursley I."/>
            <person name="Horton D.L."/>
            <person name="Alikhan N.F."/>
            <person name="Baker D."/>
            <person name="Gharbi K."/>
            <person name="Hall N."/>
            <person name="Watson M."/>
            <person name="Adriaenssens E.M."/>
            <person name="Foster-Nyarko E."/>
            <person name="Jarju S."/>
            <person name="Secka A."/>
            <person name="Antonio M."/>
            <person name="Oren A."/>
            <person name="Chaudhuri R.R."/>
            <person name="La Ragione R."/>
            <person name="Hildebrand F."/>
            <person name="Pallen M.J."/>
        </authorList>
    </citation>
    <scope>NUCLEOTIDE SEQUENCE</scope>
    <source>
        <strain evidence="2">CHK195-6426</strain>
    </source>
</reference>
<dbReference type="Gene3D" id="3.20.20.140">
    <property type="entry name" value="Metal-dependent hydrolases"/>
    <property type="match status" value="1"/>
</dbReference>
<dbReference type="GO" id="GO:0042578">
    <property type="term" value="F:phosphoric ester hydrolase activity"/>
    <property type="evidence" value="ECO:0007669"/>
    <property type="project" value="TreeGrafter"/>
</dbReference>
<dbReference type="CDD" id="cd07437">
    <property type="entry name" value="PHP_HisPPase_Ycdx_like"/>
    <property type="match status" value="1"/>
</dbReference>
<dbReference type="InterPro" id="IPR003141">
    <property type="entry name" value="Pol/His_phosphatase_N"/>
</dbReference>
<dbReference type="SMART" id="SM00481">
    <property type="entry name" value="POLIIIAc"/>
    <property type="match status" value="1"/>
</dbReference>
<dbReference type="Pfam" id="PF02811">
    <property type="entry name" value="PHP"/>
    <property type="match status" value="1"/>
</dbReference>
<dbReference type="InterPro" id="IPR004013">
    <property type="entry name" value="PHP_dom"/>
</dbReference>
<dbReference type="InterPro" id="IPR016195">
    <property type="entry name" value="Pol/histidinol_Pase-like"/>
</dbReference>
<dbReference type="Proteomes" id="UP000824265">
    <property type="component" value="Unassembled WGS sequence"/>
</dbReference>
<evidence type="ECO:0000313" key="2">
    <source>
        <dbReference type="EMBL" id="HIW80186.1"/>
    </source>
</evidence>
<feature type="domain" description="Polymerase/histidinol phosphatase N-terminal" evidence="1">
    <location>
        <begin position="5"/>
        <end position="79"/>
    </location>
</feature>
<dbReference type="PANTHER" id="PTHR36928:SF1">
    <property type="entry name" value="PHOSPHATASE YCDX-RELATED"/>
    <property type="match status" value="1"/>
</dbReference>